<evidence type="ECO:0000313" key="3">
    <source>
        <dbReference type="EMBL" id="KAK6352208.1"/>
    </source>
</evidence>
<keyword evidence="1" id="KW-0175">Coiled coil</keyword>
<name>A0AAV9UYL0_9PEZI</name>
<gene>
    <name evidence="3" type="ORF">TWF730_009038</name>
</gene>
<sequence length="2640" mass="282024">MSANLSPAVTTTGPTSQSSTGQNAQNAPSGNSSSTVSTKTTTGVNKIDQGVGYVLSSLQTDLQFPSNFSYSFEAQASVSVAGSWEILPGFTLESVGLKASIKKWKDRPVVLGFQLDSYIKIGDINIYVSGLIPTLEQNQDVDFVLSLKTASLFDAIPTPDLLQQLKQAAQYDIVSVGNNLLQSTESAADSAFAASASLKITYSSSGKKYLFRGLEVSLGKNADWQIIPSKLSLKRANISLIFARKGTSGPFDAYIAASGQFQAGTDTKFTASARLTIESSVVSLALTCDVSISPLVNSKRVMDVLAGDSISASSDTALALPPDFSYPKSSPVKSQTLVVLQKVSTGWQLDYARTALDWELKWQPISLITLTNIKFFVMAARDGTKSFSKDAALGQLGKLQLQKDSPKDAKQLVYQGYISGTLLVAQAELITFATYDSKQAVTTIGCALKDGEILPLTTLISRTVLGGSTSTGEEATATSPELQDFTTQLVATNAPSSCPINMQWTRRPGMGQDRQFTFSIKDSKLKSLAFSAKFADKYEWKLTNSLKLSGMGISFTYEPPKQTGQIGSMKGLAYGKLKISNNTEVYGIIAGMKDAAAGEFLLYLSVTVGASPTLGIAPESLFNDPSLQEFKPETTGWELSSILPNQQNPSTMFKSVSASVSMRLSQTKLAAAQGKKANYSTKLRFATVSLVMSGEWTIVPDLVLKELLMQARVIPADSTTQTSSSTSIRVKGILNASISGQAYRLALIALFATRGAVGGFSVRLAADAGLTEDLSQEDKQTLPVSPSGLMTLPALGGKAIEAGELSDDTVDKEFPIRPTQVLSSLSAGCVMDVVKSQTSSTWSVSKIDFSITSEQPWVVIQDKLKFTKCRLIVSVKSPRSSSREILVTASTVVAIGSSVNLEAVITFMKKYSEKSFTLDLTANKADVLNVVRELTGQSLESLTPSGAPAFADGQSLALRLIFGASTSTGQQTTGTGYTIQTISIQYQAGASLVLQPFTVKSLSLELNWQTINQKRTVTTAIKGIVQCADVPVAIALAYSQSDPSSVKFTMEPTKDQPLAISKLASTTNVSEPTYTLPSEVKAFTVPNLSNISGTIGIKTTSTPNAKTGLLVLDADVVSDQKISILDIDQSIKIELLYVGIHWHYEADKKSTGSVYAYLRCQGSNTQQGSDYTRTDIRVEYTKGSNNEDIYQGKLIIGNAETPIEYKDVLNKFLPTTTYKIPSTINVPSTIPLLELDAKLVKGKSIELQAVGQAPWTPPAIGETRIQLERVGISLKAWKSASTDTKTNVDVGVTGSLKFNNFRSVDTARAYLSISTASNTVLIAKLEKTGTAVAAGTNTASTDIESMISGSVSTSWKDVSPPSLSTTNLSTTGIVLLVDWTGSKYLLAGQAENSTYRLAFFSKPRLNQSPKTRGYCLCLSSSADLTKIWPDLQNTIALDFSISRCAIQVVALGGNVGEFTTDLAEMDQLMVGKTEFADTRVALTSTNEVLLGAPPSTALVDGAWLFGELQFGGDRELSNALGMLVQPSNTVKLLLYAQIGKGEAVYAIKLLSPLSLLGGSVTISDAIGAYKPAFTKVVSGSSQLQPAVVTLAANVKIEGVTSTPLLLSTTMTTQKGSVSFDAVITTTVSIRAPFTRMFNVELVSIGFSGDISKNTAGSVERFYAISGGVRFGGQSLPAGGETGVKGTILFKDGTPVAASVDFTDPVTISKIFSQIIQPGDTTAGQWPSDFNIITFYNVSLTYVPGAQPVDAPMKATNGTKVYRTYKSGFCVSGDLEIGFEKRLQTSAVISRSGIIISGKYDQIIDLEFMKLSGVTLTIDTTQSKKAYSISSGLEFFGAKDITVELKYIPAASAQSSRFEGTIQRKDSNANDLIGNQLKIIYQDGSFSITGWEFTKTIDDLQNLAKEIENISQNKGACGKIVNFVWNQAVKGKFDYKFSLPKNQKKQKDGKPCFTFEVDWSYTISVLGKKIITNQFLKVPIDIVGPFTLSDFDQMILNFIKQNVPNIATALLDDPVALGELFAMMAVEKLGAEAITSLICRGVRDPKIVDRGNQLVDDAEKDIKSNSDTVKNTNVDTTGGGGGGSGGGSGFGSLLSILGTAIGAAESAGGIAAGIVFGVGVTLISVLSKISDSQKTQLEERRAAARKRAEDAQAALELLKQKIQTYLALSGKPTVVFSVPNPANSNSSTINIDWSNVLPKTQSGGTFTDFEGVTWDIIASPNNNSSDDSALKSNTTDRRATFVASSDKFKTTPSVWIFVRGSVTVRNVTITGSWNVSETVRATLAAPANVDLSLLPIQADGSQQCLVRVTGREVGTYQLQLRPSSDAYKQINVYKQELRIGSIAAPTESRISVTDLQVSGVPAMEPIRAYCKQTPLSGTSSKESTETASLQSITFAASPTNLTATSFGNSATFQWDGQGNSAGEFDVRIKSADGRILETIDTTTGAVVSPGKFKVQATLKTTVNTGDAFVATVTLKTIPSGMIVKQTQTNFTIQALVITNLVQNGDFSRNNFTGWEVNQAQGTATIEQPGLFGASFKAVAAVRAGNPYAGLTFTQNLNTIPGKQYRLSISGRFRDGNNNCYCNLFVNGAYVISRRSGSTAQFNESNPFTAGPGQSRLEINLTNTWYASMTYEIGNIKVELIP</sequence>
<feature type="coiled-coil region" evidence="1">
    <location>
        <begin position="2133"/>
        <end position="2167"/>
    </location>
</feature>
<proteinExistence type="predicted"/>
<feature type="region of interest" description="Disordered" evidence="2">
    <location>
        <begin position="1"/>
        <end position="41"/>
    </location>
</feature>
<organism evidence="3 4">
    <name type="scientific">Orbilia blumenaviensis</name>
    <dbReference type="NCBI Taxonomy" id="1796055"/>
    <lineage>
        <taxon>Eukaryota</taxon>
        <taxon>Fungi</taxon>
        <taxon>Dikarya</taxon>
        <taxon>Ascomycota</taxon>
        <taxon>Pezizomycotina</taxon>
        <taxon>Orbiliomycetes</taxon>
        <taxon>Orbiliales</taxon>
        <taxon>Orbiliaceae</taxon>
        <taxon>Orbilia</taxon>
    </lineage>
</organism>
<dbReference type="Proteomes" id="UP001373714">
    <property type="component" value="Unassembled WGS sequence"/>
</dbReference>
<feature type="compositionally biased region" description="Low complexity" evidence="2">
    <location>
        <begin position="10"/>
        <end position="22"/>
    </location>
</feature>
<dbReference type="EMBL" id="JAVHNS010000006">
    <property type="protein sequence ID" value="KAK6352208.1"/>
    <property type="molecule type" value="Genomic_DNA"/>
</dbReference>
<comment type="caution">
    <text evidence="3">The sequence shown here is derived from an EMBL/GenBank/DDBJ whole genome shotgun (WGS) entry which is preliminary data.</text>
</comment>
<evidence type="ECO:0000313" key="4">
    <source>
        <dbReference type="Proteomes" id="UP001373714"/>
    </source>
</evidence>
<accession>A0AAV9UYL0</accession>
<keyword evidence="4" id="KW-1185">Reference proteome</keyword>
<feature type="compositionally biased region" description="Low complexity" evidence="2">
    <location>
        <begin position="29"/>
        <end position="41"/>
    </location>
</feature>
<protein>
    <submittedName>
        <fullName evidence="3">Uncharacterized protein</fullName>
    </submittedName>
</protein>
<evidence type="ECO:0000256" key="2">
    <source>
        <dbReference type="SAM" id="MobiDB-lite"/>
    </source>
</evidence>
<dbReference type="Gene3D" id="2.60.120.260">
    <property type="entry name" value="Galactose-binding domain-like"/>
    <property type="match status" value="1"/>
</dbReference>
<reference evidence="3 4" key="1">
    <citation type="submission" date="2019-10" db="EMBL/GenBank/DDBJ databases">
        <authorList>
            <person name="Palmer J.M."/>
        </authorList>
    </citation>
    <scope>NUCLEOTIDE SEQUENCE [LARGE SCALE GENOMIC DNA]</scope>
    <source>
        <strain evidence="3 4">TWF730</strain>
    </source>
</reference>
<evidence type="ECO:0000256" key="1">
    <source>
        <dbReference type="SAM" id="Coils"/>
    </source>
</evidence>